<dbReference type="InterPro" id="IPR013922">
    <property type="entry name" value="Cyclin_PHO80-like"/>
</dbReference>
<dbReference type="EMBL" id="MCFE01000028">
    <property type="protein sequence ID" value="ORY05130.1"/>
    <property type="molecule type" value="Genomic_DNA"/>
</dbReference>
<dbReference type="InParanoid" id="A0A1Y1Z4E9"/>
<feature type="region of interest" description="Disordered" evidence="1">
    <location>
        <begin position="189"/>
        <end position="209"/>
    </location>
</feature>
<dbReference type="GO" id="GO:0000307">
    <property type="term" value="C:cyclin-dependent protein kinase holoenzyme complex"/>
    <property type="evidence" value="ECO:0007669"/>
    <property type="project" value="TreeGrafter"/>
</dbReference>
<dbReference type="Pfam" id="PF08613">
    <property type="entry name" value="Cyclin"/>
    <property type="match status" value="1"/>
</dbReference>
<reference evidence="2 3" key="1">
    <citation type="submission" date="2016-07" db="EMBL/GenBank/DDBJ databases">
        <title>Pervasive Adenine N6-methylation of Active Genes in Fungi.</title>
        <authorList>
            <consortium name="DOE Joint Genome Institute"/>
            <person name="Mondo S.J."/>
            <person name="Dannebaum R.O."/>
            <person name="Kuo R.C."/>
            <person name="Labutti K."/>
            <person name="Haridas S."/>
            <person name="Kuo A."/>
            <person name="Salamov A."/>
            <person name="Ahrendt S.R."/>
            <person name="Lipzen A."/>
            <person name="Sullivan W."/>
            <person name="Andreopoulos W.B."/>
            <person name="Clum A."/>
            <person name="Lindquist E."/>
            <person name="Daum C."/>
            <person name="Ramamoorthy G.K."/>
            <person name="Gryganskyi A."/>
            <person name="Culley D."/>
            <person name="Magnuson J.K."/>
            <person name="James T.Y."/>
            <person name="O'Malley M.A."/>
            <person name="Stajich J.E."/>
            <person name="Spatafora J.W."/>
            <person name="Visel A."/>
            <person name="Grigoriev I.V."/>
        </authorList>
    </citation>
    <scope>NUCLEOTIDE SEQUENCE [LARGE SCALE GENOMIC DNA]</scope>
    <source>
        <strain evidence="2 3">CBS 931.73</strain>
    </source>
</reference>
<dbReference type="GO" id="GO:0016538">
    <property type="term" value="F:cyclin-dependent protein serine/threonine kinase regulator activity"/>
    <property type="evidence" value="ECO:0007669"/>
    <property type="project" value="TreeGrafter"/>
</dbReference>
<dbReference type="AlphaFoldDB" id="A0A1Y1Z4E9"/>
<dbReference type="GO" id="GO:0019901">
    <property type="term" value="F:protein kinase binding"/>
    <property type="evidence" value="ECO:0007669"/>
    <property type="project" value="InterPro"/>
</dbReference>
<dbReference type="CDD" id="cd20557">
    <property type="entry name" value="CYCLIN_ScPCL1-like"/>
    <property type="match status" value="1"/>
</dbReference>
<dbReference type="GO" id="GO:0005634">
    <property type="term" value="C:nucleus"/>
    <property type="evidence" value="ECO:0007669"/>
    <property type="project" value="TreeGrafter"/>
</dbReference>
<evidence type="ECO:0008006" key="4">
    <source>
        <dbReference type="Google" id="ProtNLM"/>
    </source>
</evidence>
<dbReference type="PANTHER" id="PTHR15615:SF36">
    <property type="entry name" value="PHO85 CYCLIN-5"/>
    <property type="match status" value="1"/>
</dbReference>
<name>A0A1Y1Z4E9_9FUNG</name>
<organism evidence="2 3">
    <name type="scientific">Basidiobolus meristosporus CBS 931.73</name>
    <dbReference type="NCBI Taxonomy" id="1314790"/>
    <lineage>
        <taxon>Eukaryota</taxon>
        <taxon>Fungi</taxon>
        <taxon>Fungi incertae sedis</taxon>
        <taxon>Zoopagomycota</taxon>
        <taxon>Entomophthoromycotina</taxon>
        <taxon>Basidiobolomycetes</taxon>
        <taxon>Basidiobolales</taxon>
        <taxon>Basidiobolaceae</taxon>
        <taxon>Basidiobolus</taxon>
    </lineage>
</organism>
<dbReference type="Gene3D" id="1.10.472.10">
    <property type="entry name" value="Cyclin-like"/>
    <property type="match status" value="1"/>
</dbReference>
<keyword evidence="3" id="KW-1185">Reference proteome</keyword>
<proteinExistence type="predicted"/>
<dbReference type="PANTHER" id="PTHR15615">
    <property type="match status" value="1"/>
</dbReference>
<comment type="caution">
    <text evidence="2">The sequence shown here is derived from an EMBL/GenBank/DDBJ whole genome shotgun (WGS) entry which is preliminary data.</text>
</comment>
<feature type="compositionally biased region" description="Pro residues" evidence="1">
    <location>
        <begin position="199"/>
        <end position="209"/>
    </location>
</feature>
<dbReference type="STRING" id="1314790.A0A1Y1Z4E9"/>
<gene>
    <name evidence="2" type="ORF">K493DRAFT_296661</name>
</gene>
<dbReference type="OrthoDB" id="286814at2759"/>
<protein>
    <recommendedName>
        <fullName evidence="4">Cyclin-domain-containing protein</fullName>
    </recommendedName>
</protein>
<accession>A0A1Y1Z4E9</accession>
<evidence type="ECO:0000256" key="1">
    <source>
        <dbReference type="SAM" id="MobiDB-lite"/>
    </source>
</evidence>
<evidence type="ECO:0000313" key="3">
    <source>
        <dbReference type="Proteomes" id="UP000193498"/>
    </source>
</evidence>
<evidence type="ECO:0000313" key="2">
    <source>
        <dbReference type="EMBL" id="ORY05130.1"/>
    </source>
</evidence>
<dbReference type="Proteomes" id="UP000193498">
    <property type="component" value="Unassembled WGS sequence"/>
</dbReference>
<sequence length="257" mass="28789">MFHTSNKSHTAISRQTAVDGLLDAASIIVDSIWPDGQHKFDAEVLPLRDFIKETIRRSKSTFSVLQVALLYLIRIKGALAKHISHGTIPDFTKCGRRMFIASLILATKYLQDKNYMNRAWAKIMGVKVAEINHIEKIFLQLIDYQLYVPLATFSQWCNLLLSFANKPRNTTPSSPMTYLNLAPQVALKSSKQSSRFSPYPSPTGTPCPSTPRRFSVDAHQQIVTPQESPISCAHSPINNKAISQLSIAYIVNPTDLF</sequence>